<keyword evidence="2" id="KW-0227">DNA damage</keyword>
<evidence type="ECO:0000313" key="5">
    <source>
        <dbReference type="Proteomes" id="UP001303160"/>
    </source>
</evidence>
<dbReference type="PANTHER" id="PTHR28529">
    <property type="entry name" value="DNA REPAIR PROTEIN SWI5 HOMOLOG"/>
    <property type="match status" value="1"/>
</dbReference>
<dbReference type="EMBL" id="MU863939">
    <property type="protein sequence ID" value="KAK4198928.1"/>
    <property type="molecule type" value="Genomic_DNA"/>
</dbReference>
<organism evidence="4 5">
    <name type="scientific">Triangularia verruculosa</name>
    <dbReference type="NCBI Taxonomy" id="2587418"/>
    <lineage>
        <taxon>Eukaryota</taxon>
        <taxon>Fungi</taxon>
        <taxon>Dikarya</taxon>
        <taxon>Ascomycota</taxon>
        <taxon>Pezizomycotina</taxon>
        <taxon>Sordariomycetes</taxon>
        <taxon>Sordariomycetidae</taxon>
        <taxon>Sordariales</taxon>
        <taxon>Podosporaceae</taxon>
        <taxon>Triangularia</taxon>
    </lineage>
</organism>
<comment type="caution">
    <text evidence="4">The sequence shown here is derived from an EMBL/GenBank/DDBJ whole genome shotgun (WGS) entry which is preliminary data.</text>
</comment>
<dbReference type="Gene3D" id="1.20.5.170">
    <property type="match status" value="1"/>
</dbReference>
<dbReference type="GO" id="GO:0032798">
    <property type="term" value="C:Swi5-Sfr1 complex"/>
    <property type="evidence" value="ECO:0007669"/>
    <property type="project" value="TreeGrafter"/>
</dbReference>
<dbReference type="GO" id="GO:0010772">
    <property type="term" value="P:meiotic DNA recombinase assembly involved in reciprocal meiotic recombination"/>
    <property type="evidence" value="ECO:0007669"/>
    <property type="project" value="TreeGrafter"/>
</dbReference>
<evidence type="ECO:0000256" key="1">
    <source>
        <dbReference type="ARBA" id="ARBA00008060"/>
    </source>
</evidence>
<comment type="similarity">
    <text evidence="1">Belongs to the SWI5/SAE3 family.</text>
</comment>
<keyword evidence="5" id="KW-1185">Reference proteome</keyword>
<dbReference type="AlphaFoldDB" id="A0AAN6XF04"/>
<name>A0AAN6XF04_9PEZI</name>
<dbReference type="InterPro" id="IPR010760">
    <property type="entry name" value="DNA-repair_Swi5"/>
</dbReference>
<proteinExistence type="inferred from homology"/>
<keyword evidence="3" id="KW-0234">DNA repair</keyword>
<dbReference type="Pfam" id="PF07061">
    <property type="entry name" value="Swi5"/>
    <property type="match status" value="1"/>
</dbReference>
<dbReference type="GO" id="GO:0000709">
    <property type="term" value="P:meiotic joint molecule formation"/>
    <property type="evidence" value="ECO:0007669"/>
    <property type="project" value="TreeGrafter"/>
</dbReference>
<dbReference type="PANTHER" id="PTHR28529:SF2">
    <property type="entry name" value="DNA REPAIR PROTEIN SWI5 HOMOLOG"/>
    <property type="match status" value="1"/>
</dbReference>
<dbReference type="Proteomes" id="UP001303160">
    <property type="component" value="Unassembled WGS sequence"/>
</dbReference>
<reference evidence="4" key="2">
    <citation type="submission" date="2023-05" db="EMBL/GenBank/DDBJ databases">
        <authorList>
            <consortium name="Lawrence Berkeley National Laboratory"/>
            <person name="Steindorff A."/>
            <person name="Hensen N."/>
            <person name="Bonometti L."/>
            <person name="Westerberg I."/>
            <person name="Brannstrom I.O."/>
            <person name="Guillou S."/>
            <person name="Cros-Aarteil S."/>
            <person name="Calhoun S."/>
            <person name="Haridas S."/>
            <person name="Kuo A."/>
            <person name="Mondo S."/>
            <person name="Pangilinan J."/>
            <person name="Riley R."/>
            <person name="Labutti K."/>
            <person name="Andreopoulos B."/>
            <person name="Lipzen A."/>
            <person name="Chen C."/>
            <person name="Yanf M."/>
            <person name="Daum C."/>
            <person name="Ng V."/>
            <person name="Clum A."/>
            <person name="Ohm R."/>
            <person name="Martin F."/>
            <person name="Silar P."/>
            <person name="Natvig D."/>
            <person name="Lalanne C."/>
            <person name="Gautier V."/>
            <person name="Ament-Velasquez S.L."/>
            <person name="Kruys A."/>
            <person name="Hutchinson M.I."/>
            <person name="Powell A.J."/>
            <person name="Barry K."/>
            <person name="Miller A.N."/>
            <person name="Grigoriev I.V."/>
            <person name="Debuchy R."/>
            <person name="Gladieux P."/>
            <person name="Thoren M.H."/>
            <person name="Johannesson H."/>
        </authorList>
    </citation>
    <scope>NUCLEOTIDE SEQUENCE</scope>
    <source>
        <strain evidence="4">CBS 315.58</strain>
    </source>
</reference>
<evidence type="ECO:0000256" key="2">
    <source>
        <dbReference type="ARBA" id="ARBA00022763"/>
    </source>
</evidence>
<accession>A0AAN6XF04</accession>
<evidence type="ECO:0000313" key="4">
    <source>
        <dbReference type="EMBL" id="KAK4198928.1"/>
    </source>
</evidence>
<dbReference type="GO" id="GO:0034974">
    <property type="term" value="C:Swi5-Swi2 complex"/>
    <property type="evidence" value="ECO:0007669"/>
    <property type="project" value="TreeGrafter"/>
</dbReference>
<reference evidence="4" key="1">
    <citation type="journal article" date="2023" name="Mol. Phylogenet. Evol.">
        <title>Genome-scale phylogeny and comparative genomics of the fungal order Sordariales.</title>
        <authorList>
            <person name="Hensen N."/>
            <person name="Bonometti L."/>
            <person name="Westerberg I."/>
            <person name="Brannstrom I.O."/>
            <person name="Guillou S."/>
            <person name="Cros-Aarteil S."/>
            <person name="Calhoun S."/>
            <person name="Haridas S."/>
            <person name="Kuo A."/>
            <person name="Mondo S."/>
            <person name="Pangilinan J."/>
            <person name="Riley R."/>
            <person name="LaButti K."/>
            <person name="Andreopoulos B."/>
            <person name="Lipzen A."/>
            <person name="Chen C."/>
            <person name="Yan M."/>
            <person name="Daum C."/>
            <person name="Ng V."/>
            <person name="Clum A."/>
            <person name="Steindorff A."/>
            <person name="Ohm R.A."/>
            <person name="Martin F."/>
            <person name="Silar P."/>
            <person name="Natvig D.O."/>
            <person name="Lalanne C."/>
            <person name="Gautier V."/>
            <person name="Ament-Velasquez S.L."/>
            <person name="Kruys A."/>
            <person name="Hutchinson M.I."/>
            <person name="Powell A.J."/>
            <person name="Barry K."/>
            <person name="Miller A.N."/>
            <person name="Grigoriev I.V."/>
            <person name="Debuchy R."/>
            <person name="Gladieux P."/>
            <person name="Hiltunen Thoren M."/>
            <person name="Johannesson H."/>
        </authorList>
    </citation>
    <scope>NUCLEOTIDE SEQUENCE</scope>
    <source>
        <strain evidence="4">CBS 315.58</strain>
    </source>
</reference>
<protein>
    <submittedName>
        <fullName evidence="4">Swi5-domain-containing protein</fullName>
    </submittedName>
</protein>
<sequence>MQSNSDDVKDENAELLKTFIQNELTNIDLFDNWLQWQLDEGNDTHGVASIVKAALTRFKQLLGSLSLDMIDVDARSWTMHVDAGAESHDLEVTVILPGPEEDRIEITAKDKSELDFLIGDDYLGYMTKIWRALTQSLDKLIAYAQRCKELKAEEAELSHPAETTVQKHIDLLKEYNDMKDIGQQLIGLIAENQGVQIGKLYENGDYGVTVDD</sequence>
<evidence type="ECO:0000256" key="3">
    <source>
        <dbReference type="ARBA" id="ARBA00023204"/>
    </source>
</evidence>
<gene>
    <name evidence="4" type="ORF">QBC40DRAFT_229128</name>
</gene>